<accession>A0ACA9R6J1</accession>
<dbReference type="Proteomes" id="UP000789920">
    <property type="component" value="Unassembled WGS sequence"/>
</dbReference>
<evidence type="ECO:0000313" key="1">
    <source>
        <dbReference type="EMBL" id="CAG8779272.1"/>
    </source>
</evidence>
<dbReference type="EMBL" id="CAJVQC010044302">
    <property type="protein sequence ID" value="CAG8779272.1"/>
    <property type="molecule type" value="Genomic_DNA"/>
</dbReference>
<keyword evidence="2" id="KW-1185">Reference proteome</keyword>
<protein>
    <submittedName>
        <fullName evidence="1">31977_t:CDS:1</fullName>
    </submittedName>
</protein>
<evidence type="ECO:0000313" key="2">
    <source>
        <dbReference type="Proteomes" id="UP000789920"/>
    </source>
</evidence>
<proteinExistence type="predicted"/>
<organism evidence="1 2">
    <name type="scientific">Racocetra persica</name>
    <dbReference type="NCBI Taxonomy" id="160502"/>
    <lineage>
        <taxon>Eukaryota</taxon>
        <taxon>Fungi</taxon>
        <taxon>Fungi incertae sedis</taxon>
        <taxon>Mucoromycota</taxon>
        <taxon>Glomeromycotina</taxon>
        <taxon>Glomeromycetes</taxon>
        <taxon>Diversisporales</taxon>
        <taxon>Gigasporaceae</taxon>
        <taxon>Racocetra</taxon>
    </lineage>
</organism>
<comment type="caution">
    <text evidence="1">The sequence shown here is derived from an EMBL/GenBank/DDBJ whole genome shotgun (WGS) entry which is preliminary data.</text>
</comment>
<feature type="non-terminal residue" evidence="1">
    <location>
        <position position="1"/>
    </location>
</feature>
<gene>
    <name evidence="1" type="ORF">RPERSI_LOCUS17338</name>
</gene>
<reference evidence="1" key="1">
    <citation type="submission" date="2021-06" db="EMBL/GenBank/DDBJ databases">
        <authorList>
            <person name="Kallberg Y."/>
            <person name="Tangrot J."/>
            <person name="Rosling A."/>
        </authorList>
    </citation>
    <scope>NUCLEOTIDE SEQUENCE</scope>
    <source>
        <strain evidence="1">MA461A</strain>
    </source>
</reference>
<name>A0ACA9R6J1_9GLOM</name>
<sequence length="51" mass="5820">KTVKAQHVLEFPEEKENVSSSSKLITLSIDTQDKILQKYLESDLTNKINNT</sequence>